<proteinExistence type="predicted"/>
<dbReference type="Proteomes" id="UP001153269">
    <property type="component" value="Unassembled WGS sequence"/>
</dbReference>
<gene>
    <name evidence="2" type="ORF">PLEPLA_LOCUS7791</name>
</gene>
<evidence type="ECO:0000313" key="2">
    <source>
        <dbReference type="EMBL" id="CAB1419940.1"/>
    </source>
</evidence>
<comment type="caution">
    <text evidence="2">The sequence shown here is derived from an EMBL/GenBank/DDBJ whole genome shotgun (WGS) entry which is preliminary data.</text>
</comment>
<name>A0A9N7Y688_PLEPL</name>
<feature type="region of interest" description="Disordered" evidence="1">
    <location>
        <begin position="30"/>
        <end position="50"/>
    </location>
</feature>
<evidence type="ECO:0000256" key="1">
    <source>
        <dbReference type="SAM" id="MobiDB-lite"/>
    </source>
</evidence>
<accession>A0A9N7Y688</accession>
<reference evidence="2" key="1">
    <citation type="submission" date="2020-03" db="EMBL/GenBank/DDBJ databases">
        <authorList>
            <person name="Weist P."/>
        </authorList>
    </citation>
    <scope>NUCLEOTIDE SEQUENCE</scope>
</reference>
<protein>
    <submittedName>
        <fullName evidence="2">Uncharacterized protein</fullName>
    </submittedName>
</protein>
<dbReference type="EMBL" id="CADEAL010000423">
    <property type="protein sequence ID" value="CAB1419940.1"/>
    <property type="molecule type" value="Genomic_DNA"/>
</dbReference>
<evidence type="ECO:0000313" key="3">
    <source>
        <dbReference type="Proteomes" id="UP001153269"/>
    </source>
</evidence>
<sequence>MILCRPREQTPLGSLFKPCTARASMAPVCPAPARTSPHQPTPAHPSPHSSPLSMSAFHAFTMMKESRSSRCVVTLNEACSAASDTLQHRAAGQLLPLETKCAPLQPPRAAARGRPTPQCKCPHIAGECVKRTATSYRGIATAAAAAAAPPPWCRILKQQDTVREGEDGTQPGPQR</sequence>
<keyword evidence="3" id="KW-1185">Reference proteome</keyword>
<dbReference type="AlphaFoldDB" id="A0A9N7Y688"/>
<organism evidence="2 3">
    <name type="scientific">Pleuronectes platessa</name>
    <name type="common">European plaice</name>
    <dbReference type="NCBI Taxonomy" id="8262"/>
    <lineage>
        <taxon>Eukaryota</taxon>
        <taxon>Metazoa</taxon>
        <taxon>Chordata</taxon>
        <taxon>Craniata</taxon>
        <taxon>Vertebrata</taxon>
        <taxon>Euteleostomi</taxon>
        <taxon>Actinopterygii</taxon>
        <taxon>Neopterygii</taxon>
        <taxon>Teleostei</taxon>
        <taxon>Neoteleostei</taxon>
        <taxon>Acanthomorphata</taxon>
        <taxon>Carangaria</taxon>
        <taxon>Pleuronectiformes</taxon>
        <taxon>Pleuronectoidei</taxon>
        <taxon>Pleuronectidae</taxon>
        <taxon>Pleuronectes</taxon>
    </lineage>
</organism>